<reference evidence="3" key="1">
    <citation type="submission" date="2020-10" db="EMBL/GenBank/DDBJ databases">
        <authorList>
            <person name="Gilroy R."/>
        </authorList>
    </citation>
    <scope>NUCLEOTIDE SEQUENCE</scope>
    <source>
        <strain evidence="3">ChiW3-316</strain>
    </source>
</reference>
<comment type="caution">
    <text evidence="3">The sequence shown here is derived from an EMBL/GenBank/DDBJ whole genome shotgun (WGS) entry which is preliminary data.</text>
</comment>
<feature type="signal peptide" evidence="2">
    <location>
        <begin position="1"/>
        <end position="19"/>
    </location>
</feature>
<feature type="transmembrane region" description="Helical" evidence="1">
    <location>
        <begin position="106"/>
        <end position="126"/>
    </location>
</feature>
<feature type="chain" id="PRO_5039213839" evidence="2">
    <location>
        <begin position="20"/>
        <end position="180"/>
    </location>
</feature>
<evidence type="ECO:0000313" key="3">
    <source>
        <dbReference type="EMBL" id="HIU52779.1"/>
    </source>
</evidence>
<keyword evidence="1" id="KW-0472">Membrane</keyword>
<protein>
    <submittedName>
        <fullName evidence="3">Uncharacterized protein</fullName>
    </submittedName>
</protein>
<keyword evidence="1" id="KW-0812">Transmembrane</keyword>
<proteinExistence type="predicted"/>
<organism evidence="3 4">
    <name type="scientific">Candidatus Scatocola faecipullorum</name>
    <dbReference type="NCBI Taxonomy" id="2840917"/>
    <lineage>
        <taxon>Bacteria</taxon>
        <taxon>Pseudomonadati</taxon>
        <taxon>Pseudomonadota</taxon>
        <taxon>Alphaproteobacteria</taxon>
        <taxon>Rhodospirillales</taxon>
        <taxon>Rhodospirillaceae</taxon>
        <taxon>Rhodospirillaceae incertae sedis</taxon>
        <taxon>Candidatus Scatocola</taxon>
    </lineage>
</organism>
<evidence type="ECO:0000313" key="4">
    <source>
        <dbReference type="Proteomes" id="UP000824107"/>
    </source>
</evidence>
<feature type="transmembrane region" description="Helical" evidence="1">
    <location>
        <begin position="78"/>
        <end position="94"/>
    </location>
</feature>
<feature type="transmembrane region" description="Helical" evidence="1">
    <location>
        <begin position="47"/>
        <end position="66"/>
    </location>
</feature>
<sequence length="180" mass="20042">MVIALSLLFVLALTASAWANPACAVCTVAVGASLEIARQLGVDDSVVGVWAGAMLAIIGFWTIRWFEKKGWNFKGRDWTLIIVSVAMIGFMYISEIKYTPQVIGIFYLDPFLFSTVLGALVMVWSSDFYQWMKARNGGHAHFPFEKVAVPVVALLLVSVYFYYYPLTRKAADLGADLYTF</sequence>
<dbReference type="Proteomes" id="UP000824107">
    <property type="component" value="Unassembled WGS sequence"/>
</dbReference>
<reference evidence="3" key="2">
    <citation type="journal article" date="2021" name="PeerJ">
        <title>Extensive microbial diversity within the chicken gut microbiome revealed by metagenomics and culture.</title>
        <authorList>
            <person name="Gilroy R."/>
            <person name="Ravi A."/>
            <person name="Getino M."/>
            <person name="Pursley I."/>
            <person name="Horton D.L."/>
            <person name="Alikhan N.F."/>
            <person name="Baker D."/>
            <person name="Gharbi K."/>
            <person name="Hall N."/>
            <person name="Watson M."/>
            <person name="Adriaenssens E.M."/>
            <person name="Foster-Nyarko E."/>
            <person name="Jarju S."/>
            <person name="Secka A."/>
            <person name="Antonio M."/>
            <person name="Oren A."/>
            <person name="Chaudhuri R.R."/>
            <person name="La Ragione R."/>
            <person name="Hildebrand F."/>
            <person name="Pallen M.J."/>
        </authorList>
    </citation>
    <scope>NUCLEOTIDE SEQUENCE</scope>
    <source>
        <strain evidence="3">ChiW3-316</strain>
    </source>
</reference>
<evidence type="ECO:0000256" key="1">
    <source>
        <dbReference type="SAM" id="Phobius"/>
    </source>
</evidence>
<accession>A0A9D1M380</accession>
<dbReference type="EMBL" id="DVNC01000016">
    <property type="protein sequence ID" value="HIU52779.1"/>
    <property type="molecule type" value="Genomic_DNA"/>
</dbReference>
<evidence type="ECO:0000256" key="2">
    <source>
        <dbReference type="SAM" id="SignalP"/>
    </source>
</evidence>
<name>A0A9D1M380_9PROT</name>
<dbReference type="AlphaFoldDB" id="A0A9D1M380"/>
<keyword evidence="2" id="KW-0732">Signal</keyword>
<keyword evidence="1" id="KW-1133">Transmembrane helix</keyword>
<gene>
    <name evidence="3" type="ORF">IAD20_01710</name>
</gene>
<feature type="transmembrane region" description="Helical" evidence="1">
    <location>
        <begin position="147"/>
        <end position="164"/>
    </location>
</feature>